<evidence type="ECO:0000313" key="2">
    <source>
        <dbReference type="EMBL" id="GAA0954466.1"/>
    </source>
</evidence>
<dbReference type="Pfam" id="PF12706">
    <property type="entry name" value="Lactamase_B_2"/>
    <property type="match status" value="1"/>
</dbReference>
<name>A0ABN1RBJ6_9ACTN</name>
<dbReference type="SUPFAM" id="SSF56281">
    <property type="entry name" value="Metallo-hydrolase/oxidoreductase"/>
    <property type="match status" value="1"/>
</dbReference>
<gene>
    <name evidence="2" type="ORF">GCM10009554_60270</name>
</gene>
<dbReference type="Proteomes" id="UP001500542">
    <property type="component" value="Unassembled WGS sequence"/>
</dbReference>
<evidence type="ECO:0000313" key="3">
    <source>
        <dbReference type="Proteomes" id="UP001500542"/>
    </source>
</evidence>
<sequence length="257" mass="27729">MRITWWGHSTTTIEEHGTRLLTDPVLTSRIAHVRRRRGPAPTTEAGRCDAVLVSHLHADHLHLTSLPKVSPDAALVVPRGAAKLIDSHSGSHYSDRCIEVAPGNQLRIGKLDITVVTADHDGRRLPWSAHRGPALGFRVEGSSSVWFAGDTDLYDAMAAEVAPVDVALIPVGGWGPSLGPGHLDPVRAAEAVRRVGARIAIPVHFGTFWPIGCDRLRPDLFLPPGEEFKKEMAQVDPAVQVDLLTPAESTEVAGHVE</sequence>
<dbReference type="InterPro" id="IPR036866">
    <property type="entry name" value="RibonucZ/Hydroxyglut_hydro"/>
</dbReference>
<feature type="domain" description="Metallo-beta-lactamase" evidence="1">
    <location>
        <begin position="18"/>
        <end position="205"/>
    </location>
</feature>
<evidence type="ECO:0000259" key="1">
    <source>
        <dbReference type="Pfam" id="PF12706"/>
    </source>
</evidence>
<dbReference type="InterPro" id="IPR001279">
    <property type="entry name" value="Metallo-B-lactamas"/>
</dbReference>
<protein>
    <submittedName>
        <fullName evidence="2">MBL fold metallo-hydrolase</fullName>
    </submittedName>
</protein>
<dbReference type="PANTHER" id="PTHR43546:SF3">
    <property type="entry name" value="UPF0173 METAL-DEPENDENT HYDROLASE MJ1163"/>
    <property type="match status" value="1"/>
</dbReference>
<dbReference type="RefSeq" id="WP_343977695.1">
    <property type="nucleotide sequence ID" value="NZ_BAAAHK010000017.1"/>
</dbReference>
<proteinExistence type="predicted"/>
<dbReference type="Gene3D" id="3.60.15.10">
    <property type="entry name" value="Ribonuclease Z/Hydroxyacylglutathione hydrolase-like"/>
    <property type="match status" value="1"/>
</dbReference>
<dbReference type="PANTHER" id="PTHR43546">
    <property type="entry name" value="UPF0173 METAL-DEPENDENT HYDROLASE MJ1163-RELATED"/>
    <property type="match status" value="1"/>
</dbReference>
<accession>A0ABN1RBJ6</accession>
<reference evidence="2 3" key="1">
    <citation type="journal article" date="2019" name="Int. J. Syst. Evol. Microbiol.">
        <title>The Global Catalogue of Microorganisms (GCM) 10K type strain sequencing project: providing services to taxonomists for standard genome sequencing and annotation.</title>
        <authorList>
            <consortium name="The Broad Institute Genomics Platform"/>
            <consortium name="The Broad Institute Genome Sequencing Center for Infectious Disease"/>
            <person name="Wu L."/>
            <person name="Ma J."/>
        </authorList>
    </citation>
    <scope>NUCLEOTIDE SEQUENCE [LARGE SCALE GENOMIC DNA]</scope>
    <source>
        <strain evidence="2 3">JCM 10977</strain>
    </source>
</reference>
<dbReference type="InterPro" id="IPR050114">
    <property type="entry name" value="UPF0173_UPF0282_UlaG_hydrolase"/>
</dbReference>
<organism evidence="2 3">
    <name type="scientific">Kribbella koreensis</name>
    <dbReference type="NCBI Taxonomy" id="57909"/>
    <lineage>
        <taxon>Bacteria</taxon>
        <taxon>Bacillati</taxon>
        <taxon>Actinomycetota</taxon>
        <taxon>Actinomycetes</taxon>
        <taxon>Propionibacteriales</taxon>
        <taxon>Kribbellaceae</taxon>
        <taxon>Kribbella</taxon>
    </lineage>
</organism>
<dbReference type="EMBL" id="BAAAHK010000017">
    <property type="protein sequence ID" value="GAA0954466.1"/>
    <property type="molecule type" value="Genomic_DNA"/>
</dbReference>
<keyword evidence="3" id="KW-1185">Reference proteome</keyword>
<comment type="caution">
    <text evidence="2">The sequence shown here is derived from an EMBL/GenBank/DDBJ whole genome shotgun (WGS) entry which is preliminary data.</text>
</comment>